<evidence type="ECO:0000313" key="1">
    <source>
        <dbReference type="EMBL" id="KFM59979.1"/>
    </source>
</evidence>
<reference evidence="1 2" key="1">
    <citation type="submission" date="2013-11" db="EMBL/GenBank/DDBJ databases">
        <title>Genome sequencing of Stegodyphus mimosarum.</title>
        <authorList>
            <person name="Bechsgaard J."/>
        </authorList>
    </citation>
    <scope>NUCLEOTIDE SEQUENCE [LARGE SCALE GENOMIC DNA]</scope>
</reference>
<feature type="non-terminal residue" evidence="1">
    <location>
        <position position="76"/>
    </location>
</feature>
<gene>
    <name evidence="1" type="ORF">X975_07096</name>
</gene>
<proteinExistence type="predicted"/>
<dbReference type="EMBL" id="KK113364">
    <property type="protein sequence ID" value="KFM59979.1"/>
    <property type="molecule type" value="Genomic_DNA"/>
</dbReference>
<sequence>MIVRHVYVTRNENLEPVNFIKKEIFLGVYAAEDHSYVGLKEFTLNFMNKKGISVKKCYGQGNDSAFIMSGIPNGLQ</sequence>
<name>A0A087T4E0_STEMI</name>
<accession>A0A087T4E0</accession>
<keyword evidence="2" id="KW-1185">Reference proteome</keyword>
<protein>
    <submittedName>
        <fullName evidence="1">Uncharacterized protein</fullName>
    </submittedName>
</protein>
<evidence type="ECO:0000313" key="2">
    <source>
        <dbReference type="Proteomes" id="UP000054359"/>
    </source>
</evidence>
<organism evidence="1 2">
    <name type="scientific">Stegodyphus mimosarum</name>
    <name type="common">African social velvet spider</name>
    <dbReference type="NCBI Taxonomy" id="407821"/>
    <lineage>
        <taxon>Eukaryota</taxon>
        <taxon>Metazoa</taxon>
        <taxon>Ecdysozoa</taxon>
        <taxon>Arthropoda</taxon>
        <taxon>Chelicerata</taxon>
        <taxon>Arachnida</taxon>
        <taxon>Araneae</taxon>
        <taxon>Araneomorphae</taxon>
        <taxon>Entelegynae</taxon>
        <taxon>Eresoidea</taxon>
        <taxon>Eresidae</taxon>
        <taxon>Stegodyphus</taxon>
    </lineage>
</organism>
<dbReference type="Proteomes" id="UP000054359">
    <property type="component" value="Unassembled WGS sequence"/>
</dbReference>
<dbReference type="AlphaFoldDB" id="A0A087T4E0"/>